<accession>A0A8I1KKK6</accession>
<dbReference type="EMBL" id="JAEMUK010000002">
    <property type="protein sequence ID" value="MBJ7542053.1"/>
    <property type="molecule type" value="Genomic_DNA"/>
</dbReference>
<comment type="similarity">
    <text evidence="5 6">Belongs to the autoinducer synthase family.</text>
</comment>
<dbReference type="PANTHER" id="PTHR39322">
    <property type="entry name" value="ACYL-HOMOSERINE-LACTONE SYNTHASE"/>
    <property type="match status" value="1"/>
</dbReference>
<reference evidence="7 8" key="1">
    <citation type="submission" date="2020-12" db="EMBL/GenBank/DDBJ databases">
        <title>Revised draft genomes of Rhodomicrobium vannielii ATCC 17100 and Rhodomicrobium udaipurense JA643.</title>
        <authorList>
            <person name="Conners E.M."/>
            <person name="Davenport E.J."/>
            <person name="Bose A."/>
        </authorList>
    </citation>
    <scope>NUCLEOTIDE SEQUENCE [LARGE SCALE GENOMIC DNA]</scope>
    <source>
        <strain evidence="7 8">JA643</strain>
    </source>
</reference>
<organism evidence="7 8">
    <name type="scientific">Rhodomicrobium udaipurense</name>
    <dbReference type="NCBI Taxonomy" id="1202716"/>
    <lineage>
        <taxon>Bacteria</taxon>
        <taxon>Pseudomonadati</taxon>
        <taxon>Pseudomonadota</taxon>
        <taxon>Alphaproteobacteria</taxon>
        <taxon>Hyphomicrobiales</taxon>
        <taxon>Hyphomicrobiaceae</taxon>
        <taxon>Rhodomicrobium</taxon>
    </lineage>
</organism>
<dbReference type="GO" id="GO:0009372">
    <property type="term" value="P:quorum sensing"/>
    <property type="evidence" value="ECO:0007669"/>
    <property type="project" value="UniProtKB-UniRule"/>
</dbReference>
<gene>
    <name evidence="7" type="ORF">JDN41_00595</name>
</gene>
<dbReference type="InterPro" id="IPR001690">
    <property type="entry name" value="Autoind_synthase"/>
</dbReference>
<name>A0A8I1KKK6_9HYPH</name>
<proteinExistence type="inferred from homology"/>
<sequence>MIDCVSISTSHLFTGNPIYEQHRLRHDCIVQRQRWKVPTVRNMEYDQYDNPAAWYLVWRDEAGKARGSSRLYPTDRPYMLQEIFPHLVTNTAIPKTTEVWEGSRFCVDEKLPIEKRRRIVQELIIGYLEFGLAQGITRIVGVMYPAYCRNIFMRNGWDVEWLGDVSRSEEGYKIIAGSLTVSRAVLKKVREKTGIYENVLHHGEQTEMRRAA</sequence>
<comment type="catalytic activity">
    <reaction evidence="6">
        <text>a fatty acyl-[ACP] + S-adenosyl-L-methionine = an N-acyl-L-homoserine lactone + S-methyl-5'-thioadenosine + holo-[ACP] + H(+)</text>
        <dbReference type="Rhea" id="RHEA:10096"/>
        <dbReference type="Rhea" id="RHEA-COMP:9685"/>
        <dbReference type="Rhea" id="RHEA-COMP:14125"/>
        <dbReference type="ChEBI" id="CHEBI:15378"/>
        <dbReference type="ChEBI" id="CHEBI:17509"/>
        <dbReference type="ChEBI" id="CHEBI:55474"/>
        <dbReference type="ChEBI" id="CHEBI:59789"/>
        <dbReference type="ChEBI" id="CHEBI:64479"/>
        <dbReference type="ChEBI" id="CHEBI:138651"/>
        <dbReference type="EC" id="2.3.1.184"/>
    </reaction>
</comment>
<dbReference type="SUPFAM" id="SSF55729">
    <property type="entry name" value="Acyl-CoA N-acyltransferases (Nat)"/>
    <property type="match status" value="1"/>
</dbReference>
<dbReference type="GO" id="GO:0007165">
    <property type="term" value="P:signal transduction"/>
    <property type="evidence" value="ECO:0007669"/>
    <property type="project" value="TreeGrafter"/>
</dbReference>
<dbReference type="PROSITE" id="PS51187">
    <property type="entry name" value="AUTOINDUCER_SYNTH_2"/>
    <property type="match status" value="1"/>
</dbReference>
<evidence type="ECO:0000256" key="6">
    <source>
        <dbReference type="RuleBase" id="RU361135"/>
    </source>
</evidence>
<dbReference type="EC" id="2.3.1.184" evidence="6"/>
<dbReference type="RefSeq" id="WP_052037591.1">
    <property type="nucleotide sequence ID" value="NZ_JAEMUK010000002.1"/>
</dbReference>
<keyword evidence="8" id="KW-1185">Reference proteome</keyword>
<evidence type="ECO:0000313" key="8">
    <source>
        <dbReference type="Proteomes" id="UP000623250"/>
    </source>
</evidence>
<dbReference type="Proteomes" id="UP000623250">
    <property type="component" value="Unassembled WGS sequence"/>
</dbReference>
<dbReference type="Pfam" id="PF00765">
    <property type="entry name" value="Autoind_synth"/>
    <property type="match status" value="1"/>
</dbReference>
<dbReference type="Gene3D" id="3.40.630.30">
    <property type="match status" value="1"/>
</dbReference>
<dbReference type="PRINTS" id="PR01549">
    <property type="entry name" value="AUTOINDCRSYN"/>
</dbReference>
<keyword evidence="3 6" id="KW-0949">S-adenosyl-L-methionine</keyword>
<evidence type="ECO:0000256" key="5">
    <source>
        <dbReference type="PROSITE-ProRule" id="PRU00533"/>
    </source>
</evidence>
<evidence type="ECO:0000256" key="3">
    <source>
        <dbReference type="ARBA" id="ARBA00022691"/>
    </source>
</evidence>
<evidence type="ECO:0000256" key="1">
    <source>
        <dbReference type="ARBA" id="ARBA00022654"/>
    </source>
</evidence>
<protein>
    <recommendedName>
        <fullName evidence="6">Acyl-homoserine-lactone synthase</fullName>
        <ecNumber evidence="6">2.3.1.184</ecNumber>
    </recommendedName>
    <alternativeName>
        <fullName evidence="6">Autoinducer synthesis protein</fullName>
    </alternativeName>
</protein>
<comment type="caution">
    <text evidence="7">The sequence shown here is derived from an EMBL/GenBank/DDBJ whole genome shotgun (WGS) entry which is preliminary data.</text>
</comment>
<keyword evidence="4 5" id="KW-0071">Autoinducer synthesis</keyword>
<dbReference type="PANTHER" id="PTHR39322:SF1">
    <property type="entry name" value="ISOVALERYL-HOMOSERINE LACTONE SYNTHASE"/>
    <property type="match status" value="1"/>
</dbReference>
<evidence type="ECO:0000256" key="4">
    <source>
        <dbReference type="ARBA" id="ARBA00022929"/>
    </source>
</evidence>
<evidence type="ECO:0000313" key="7">
    <source>
        <dbReference type="EMBL" id="MBJ7542053.1"/>
    </source>
</evidence>
<dbReference type="GO" id="GO:0061579">
    <property type="term" value="F:N-acyl homoserine lactone synthase activity"/>
    <property type="evidence" value="ECO:0007669"/>
    <property type="project" value="UniProtKB-UniRule"/>
</dbReference>
<dbReference type="AlphaFoldDB" id="A0A8I1KKK6"/>
<keyword evidence="1 5" id="KW-0673">Quorum sensing</keyword>
<keyword evidence="2 6" id="KW-0808">Transferase</keyword>
<dbReference type="InterPro" id="IPR016181">
    <property type="entry name" value="Acyl_CoA_acyltransferase"/>
</dbReference>
<evidence type="ECO:0000256" key="2">
    <source>
        <dbReference type="ARBA" id="ARBA00022679"/>
    </source>
</evidence>